<dbReference type="EMBL" id="JABBWG010000022">
    <property type="protein sequence ID" value="KAG1813978.1"/>
    <property type="molecule type" value="Genomic_DNA"/>
</dbReference>
<protein>
    <recommendedName>
        <fullName evidence="4">F-box domain-containing protein</fullName>
    </recommendedName>
</protein>
<evidence type="ECO:0000313" key="3">
    <source>
        <dbReference type="Proteomes" id="UP000807769"/>
    </source>
</evidence>
<comment type="caution">
    <text evidence="2">The sequence shown here is derived from an EMBL/GenBank/DDBJ whole genome shotgun (WGS) entry which is preliminary data.</text>
</comment>
<feature type="region of interest" description="Disordered" evidence="1">
    <location>
        <begin position="1"/>
        <end position="25"/>
    </location>
</feature>
<feature type="compositionally biased region" description="Polar residues" evidence="1">
    <location>
        <begin position="1"/>
        <end position="17"/>
    </location>
</feature>
<keyword evidence="3" id="KW-1185">Reference proteome</keyword>
<dbReference type="Proteomes" id="UP000807769">
    <property type="component" value="Unassembled WGS sequence"/>
</dbReference>
<proteinExistence type="predicted"/>
<dbReference type="AlphaFoldDB" id="A0A9P7E827"/>
<gene>
    <name evidence="2" type="ORF">BJ212DRAFT_1432772</name>
</gene>
<dbReference type="Gene3D" id="1.20.1280.50">
    <property type="match status" value="1"/>
</dbReference>
<dbReference type="RefSeq" id="XP_041191614.1">
    <property type="nucleotide sequence ID" value="XM_041337709.1"/>
</dbReference>
<reference evidence="2" key="1">
    <citation type="journal article" date="2020" name="New Phytol.">
        <title>Comparative genomics reveals dynamic genome evolution in host specialist ectomycorrhizal fungi.</title>
        <authorList>
            <person name="Lofgren L.A."/>
            <person name="Nguyen N.H."/>
            <person name="Vilgalys R."/>
            <person name="Ruytinx J."/>
            <person name="Liao H.L."/>
            <person name="Branco S."/>
            <person name="Kuo A."/>
            <person name="LaButti K."/>
            <person name="Lipzen A."/>
            <person name="Andreopoulos W."/>
            <person name="Pangilinan J."/>
            <person name="Riley R."/>
            <person name="Hundley H."/>
            <person name="Na H."/>
            <person name="Barry K."/>
            <person name="Grigoriev I.V."/>
            <person name="Stajich J.E."/>
            <person name="Kennedy P.G."/>
        </authorList>
    </citation>
    <scope>NUCLEOTIDE SEQUENCE</scope>
    <source>
        <strain evidence="2">MN1</strain>
    </source>
</reference>
<feature type="non-terminal residue" evidence="2">
    <location>
        <position position="135"/>
    </location>
</feature>
<evidence type="ECO:0008006" key="4">
    <source>
        <dbReference type="Google" id="ProtNLM"/>
    </source>
</evidence>
<organism evidence="2 3">
    <name type="scientific">Suillus subaureus</name>
    <dbReference type="NCBI Taxonomy" id="48587"/>
    <lineage>
        <taxon>Eukaryota</taxon>
        <taxon>Fungi</taxon>
        <taxon>Dikarya</taxon>
        <taxon>Basidiomycota</taxon>
        <taxon>Agaricomycotina</taxon>
        <taxon>Agaricomycetes</taxon>
        <taxon>Agaricomycetidae</taxon>
        <taxon>Boletales</taxon>
        <taxon>Suillineae</taxon>
        <taxon>Suillaceae</taxon>
        <taxon>Suillus</taxon>
    </lineage>
</organism>
<dbReference type="OrthoDB" id="3139399at2759"/>
<dbReference type="GeneID" id="64631725"/>
<name>A0A9P7E827_9AGAM</name>
<accession>A0A9P7E827</accession>
<evidence type="ECO:0000313" key="2">
    <source>
        <dbReference type="EMBL" id="KAG1813978.1"/>
    </source>
</evidence>
<evidence type="ECO:0000256" key="1">
    <source>
        <dbReference type="SAM" id="MobiDB-lite"/>
    </source>
</evidence>
<sequence>MQTFNSNVDSSSVSATTDEPRKPLDVITGEDLGLQTVRNGVSYRRRQLGEEKAVIIQSNTACRSLSSPIWRLPTEILSEIFLYCLPEDEHLVYASRQAPMLLTRICRRWREVAVGFPRLWCRLKVVFWYGGWRGG</sequence>